<reference evidence="1 2" key="1">
    <citation type="submission" date="2015-04" db="EMBL/GenBank/DDBJ databases">
        <title>Draft Genome Sequence of the Novel Agar-Digesting Marine Bacterium Q1.</title>
        <authorList>
            <person name="Li Y."/>
            <person name="Li D."/>
            <person name="Chen G."/>
            <person name="Du Z."/>
        </authorList>
    </citation>
    <scope>NUCLEOTIDE SEQUENCE [LARGE SCALE GENOMIC DNA]</scope>
    <source>
        <strain evidence="1 2">Q1</strain>
    </source>
</reference>
<sequence>MTFFYRNAANTPESTEPQANVLNTEQIFESHSQQITLQQAKLQSSNVDDCKNERSKLDSPEQIKICIDLLLVERPLLIDELLRLYSAWAVFDLAKALEQLVLLPPEVSNYLIYDVIRGASGNNLHLILSWLESQSFEYNVKSDLIVSAYVGASIDNPISILSLAENVTNPQLKNQVIDSILTNWAEQDYAAVLAWVESRERPEMYHYVKKKLLLNMIEEKPSEALYYLELMPQNPDKTQLIERYAHVSAEVDLSSTLEWARTLEVQTERVTALSAILDLAVSQSQDYQFAWELALTENNSSAQQQILTHVAQNIVNQDIAWIVERFDSIPESTQADIAKIIMQKWLELDEEAAIEWANSLSSPESRNGIKQNLF</sequence>
<name>A0A0J8JQ60_9ALTE</name>
<evidence type="ECO:0000313" key="1">
    <source>
        <dbReference type="EMBL" id="KMT66856.1"/>
    </source>
</evidence>
<gene>
    <name evidence="1" type="ORF">XM47_01720</name>
</gene>
<organism evidence="1 2">
    <name type="scientific">Catenovulum maritimum</name>
    <dbReference type="NCBI Taxonomy" id="1513271"/>
    <lineage>
        <taxon>Bacteria</taxon>
        <taxon>Pseudomonadati</taxon>
        <taxon>Pseudomonadota</taxon>
        <taxon>Gammaproteobacteria</taxon>
        <taxon>Alteromonadales</taxon>
        <taxon>Alteromonadaceae</taxon>
        <taxon>Catenovulum</taxon>
    </lineage>
</organism>
<accession>A0A0J8JQ60</accession>
<dbReference type="EMBL" id="LAZL01000002">
    <property type="protein sequence ID" value="KMT66856.1"/>
    <property type="molecule type" value="Genomic_DNA"/>
</dbReference>
<proteinExistence type="predicted"/>
<protein>
    <submittedName>
        <fullName evidence="1">Uncharacterized protein</fullName>
    </submittedName>
</protein>
<keyword evidence="2" id="KW-1185">Reference proteome</keyword>
<dbReference type="Proteomes" id="UP000037600">
    <property type="component" value="Unassembled WGS sequence"/>
</dbReference>
<comment type="caution">
    <text evidence="1">The sequence shown here is derived from an EMBL/GenBank/DDBJ whole genome shotgun (WGS) entry which is preliminary data.</text>
</comment>
<evidence type="ECO:0000313" key="2">
    <source>
        <dbReference type="Proteomes" id="UP000037600"/>
    </source>
</evidence>
<dbReference type="AlphaFoldDB" id="A0A0J8JQ60"/>